<dbReference type="PROSITE" id="PS01063">
    <property type="entry name" value="SIGMA70_ECF"/>
    <property type="match status" value="1"/>
</dbReference>
<protein>
    <recommendedName>
        <fullName evidence="6">RNA polymerase sigma factor</fullName>
    </recommendedName>
</protein>
<dbReference type="Gene3D" id="1.10.10.10">
    <property type="entry name" value="Winged helix-like DNA-binding domain superfamily/Winged helix DNA-binding domain"/>
    <property type="match status" value="1"/>
</dbReference>
<dbReference type="InterPro" id="IPR013325">
    <property type="entry name" value="RNA_pol_sigma_r2"/>
</dbReference>
<dbReference type="InterPro" id="IPR007627">
    <property type="entry name" value="RNA_pol_sigma70_r2"/>
</dbReference>
<dbReference type="GO" id="GO:0006352">
    <property type="term" value="P:DNA-templated transcription initiation"/>
    <property type="evidence" value="ECO:0007669"/>
    <property type="project" value="InterPro"/>
</dbReference>
<feature type="domain" description="RNA polymerase sigma-70 region 2" evidence="7">
    <location>
        <begin position="24"/>
        <end position="85"/>
    </location>
</feature>
<dbReference type="InterPro" id="IPR000838">
    <property type="entry name" value="RNA_pol_sigma70_ECF_CS"/>
</dbReference>
<dbReference type="PANTHER" id="PTHR43133">
    <property type="entry name" value="RNA POLYMERASE ECF-TYPE SIGMA FACTO"/>
    <property type="match status" value="1"/>
</dbReference>
<evidence type="ECO:0000259" key="8">
    <source>
        <dbReference type="Pfam" id="PF08281"/>
    </source>
</evidence>
<organism evidence="9 10">
    <name type="scientific">Clostridium perfringens D str. JGS1721</name>
    <dbReference type="NCBI Taxonomy" id="488537"/>
    <lineage>
        <taxon>Bacteria</taxon>
        <taxon>Bacillati</taxon>
        <taxon>Bacillota</taxon>
        <taxon>Clostridia</taxon>
        <taxon>Eubacteriales</taxon>
        <taxon>Clostridiaceae</taxon>
        <taxon>Clostridium</taxon>
    </lineage>
</organism>
<dbReference type="RefSeq" id="WP_004460140.1">
    <property type="nucleotide sequence ID" value="NZ_ABOO01000010.1"/>
</dbReference>
<evidence type="ECO:0000259" key="7">
    <source>
        <dbReference type="Pfam" id="PF04542"/>
    </source>
</evidence>
<accession>B1V1M0</accession>
<dbReference type="CDD" id="cd06171">
    <property type="entry name" value="Sigma70_r4"/>
    <property type="match status" value="1"/>
</dbReference>
<dbReference type="InterPro" id="IPR014284">
    <property type="entry name" value="RNA_pol_sigma-70_dom"/>
</dbReference>
<keyword evidence="3 6" id="KW-0731">Sigma factor</keyword>
<dbReference type="EMBL" id="ABOO01000010">
    <property type="protein sequence ID" value="EDT72298.1"/>
    <property type="molecule type" value="Genomic_DNA"/>
</dbReference>
<dbReference type="InterPro" id="IPR036388">
    <property type="entry name" value="WH-like_DNA-bd_sf"/>
</dbReference>
<comment type="caution">
    <text evidence="9">The sequence shown here is derived from an EMBL/GenBank/DDBJ whole genome shotgun (WGS) entry which is preliminary data.</text>
</comment>
<comment type="similarity">
    <text evidence="1 6">Belongs to the sigma-70 factor family. ECF subfamily.</text>
</comment>
<reference evidence="9 10" key="1">
    <citation type="submission" date="2008-03" db="EMBL/GenBank/DDBJ databases">
        <authorList>
            <person name="Paulsen I."/>
            <person name="Sebastian Y."/>
        </authorList>
    </citation>
    <scope>NUCLEOTIDE SEQUENCE [LARGE SCALE GENOMIC DNA]</scope>
    <source>
        <strain evidence="10">D str. JGS1721</strain>
    </source>
</reference>
<dbReference type="NCBIfam" id="TIGR02937">
    <property type="entry name" value="sigma70-ECF"/>
    <property type="match status" value="1"/>
</dbReference>
<dbReference type="Pfam" id="PF04542">
    <property type="entry name" value="Sigma70_r2"/>
    <property type="match status" value="1"/>
</dbReference>
<dbReference type="Gene3D" id="1.10.1740.10">
    <property type="match status" value="1"/>
</dbReference>
<name>B1V1M0_CLOPF</name>
<keyword evidence="5 6" id="KW-0804">Transcription</keyword>
<feature type="domain" description="RNA polymerase sigma factor 70 region 4 type 2" evidence="8">
    <location>
        <begin position="127"/>
        <end position="171"/>
    </location>
</feature>
<evidence type="ECO:0000256" key="2">
    <source>
        <dbReference type="ARBA" id="ARBA00023015"/>
    </source>
</evidence>
<dbReference type="GO" id="GO:0003677">
    <property type="term" value="F:DNA binding"/>
    <property type="evidence" value="ECO:0007669"/>
    <property type="project" value="UniProtKB-KW"/>
</dbReference>
<dbReference type="Pfam" id="PF08281">
    <property type="entry name" value="Sigma70_r4_2"/>
    <property type="match status" value="1"/>
</dbReference>
<dbReference type="InterPro" id="IPR013249">
    <property type="entry name" value="RNA_pol_sigma70_r4_t2"/>
</dbReference>
<dbReference type="SUPFAM" id="SSF88659">
    <property type="entry name" value="Sigma3 and sigma4 domains of RNA polymerase sigma factors"/>
    <property type="match status" value="1"/>
</dbReference>
<dbReference type="GO" id="GO:0006950">
    <property type="term" value="P:response to stress"/>
    <property type="evidence" value="ECO:0007669"/>
    <property type="project" value="UniProtKB-ARBA"/>
</dbReference>
<dbReference type="GO" id="GO:0016987">
    <property type="term" value="F:sigma factor activity"/>
    <property type="evidence" value="ECO:0007669"/>
    <property type="project" value="UniProtKB-KW"/>
</dbReference>
<dbReference type="AlphaFoldDB" id="B1V1M0"/>
<dbReference type="Proteomes" id="UP000003188">
    <property type="component" value="Unassembled WGS sequence"/>
</dbReference>
<evidence type="ECO:0000256" key="5">
    <source>
        <dbReference type="ARBA" id="ARBA00023163"/>
    </source>
</evidence>
<keyword evidence="4 6" id="KW-0238">DNA-binding</keyword>
<evidence type="ECO:0000256" key="6">
    <source>
        <dbReference type="RuleBase" id="RU000716"/>
    </source>
</evidence>
<keyword evidence="2 6" id="KW-0805">Transcription regulation</keyword>
<dbReference type="InterPro" id="IPR013324">
    <property type="entry name" value="RNA_pol_sigma_r3/r4-like"/>
</dbReference>
<evidence type="ECO:0000256" key="4">
    <source>
        <dbReference type="ARBA" id="ARBA00023125"/>
    </source>
</evidence>
<sequence>MINFNEKEILEQLRNNNMENFNLIFEKYYNKVFFFSLKMLKDEYHAEEITQEVFIDVFNCICKLKNVEFFNSWLMKIALNKINCRIKKIISEKEKSSNNDILEFLESENKNIIPEKSLLNKELNTVLLNEISKLNEKKKRVLIMYYFNNLSLKQIAKIENIPVGTVKSRLFSCKKDLEKKLLLKELIAI</sequence>
<evidence type="ECO:0000256" key="1">
    <source>
        <dbReference type="ARBA" id="ARBA00010641"/>
    </source>
</evidence>
<evidence type="ECO:0000313" key="9">
    <source>
        <dbReference type="EMBL" id="EDT72298.1"/>
    </source>
</evidence>
<dbReference type="SUPFAM" id="SSF88946">
    <property type="entry name" value="Sigma2 domain of RNA polymerase sigma factors"/>
    <property type="match status" value="1"/>
</dbReference>
<dbReference type="PANTHER" id="PTHR43133:SF51">
    <property type="entry name" value="RNA POLYMERASE SIGMA FACTOR"/>
    <property type="match status" value="1"/>
</dbReference>
<proteinExistence type="inferred from homology"/>
<evidence type="ECO:0000313" key="10">
    <source>
        <dbReference type="Proteomes" id="UP000003188"/>
    </source>
</evidence>
<evidence type="ECO:0000256" key="3">
    <source>
        <dbReference type="ARBA" id="ARBA00023082"/>
    </source>
</evidence>
<gene>
    <name evidence="9" type="ORF">CJD_1918</name>
</gene>
<dbReference type="InterPro" id="IPR039425">
    <property type="entry name" value="RNA_pol_sigma-70-like"/>
</dbReference>